<dbReference type="Gene3D" id="3.40.50.10090">
    <property type="match status" value="2"/>
</dbReference>
<keyword evidence="5 7" id="KW-0627">Porphyrin biosynthesis</keyword>
<comment type="function">
    <text evidence="7">Catalyzes cyclization of the linear tetrapyrrole, hydroxymethylbilane, to the macrocyclic uroporphyrinogen III.</text>
</comment>
<gene>
    <name evidence="10" type="primary">HemD</name>
    <name evidence="10" type="ORF">PHATRDRAFT_44610</name>
</gene>
<dbReference type="PANTHER" id="PTHR38042">
    <property type="entry name" value="UROPORPHYRINOGEN-III SYNTHASE, CHLOROPLASTIC"/>
    <property type="match status" value="1"/>
</dbReference>
<name>B7FUN6_PHATC</name>
<dbReference type="InterPro" id="IPR003754">
    <property type="entry name" value="4pyrrol_synth_uPrphyn_synth"/>
</dbReference>
<dbReference type="HOGENOM" id="CLU_011276_9_2_1"/>
<reference evidence="10 11" key="1">
    <citation type="journal article" date="2008" name="Nature">
        <title>The Phaeodactylum genome reveals the evolutionary history of diatom genomes.</title>
        <authorList>
            <person name="Bowler C."/>
            <person name="Allen A.E."/>
            <person name="Badger J.H."/>
            <person name="Grimwood J."/>
            <person name="Jabbari K."/>
            <person name="Kuo A."/>
            <person name="Maheswari U."/>
            <person name="Martens C."/>
            <person name="Maumus F."/>
            <person name="Otillar R.P."/>
            <person name="Rayko E."/>
            <person name="Salamov A."/>
            <person name="Vandepoele K."/>
            <person name="Beszteri B."/>
            <person name="Gruber A."/>
            <person name="Heijde M."/>
            <person name="Katinka M."/>
            <person name="Mock T."/>
            <person name="Valentin K."/>
            <person name="Verret F."/>
            <person name="Berges J.A."/>
            <person name="Brownlee C."/>
            <person name="Cadoret J.P."/>
            <person name="Chiovitti A."/>
            <person name="Choi C.J."/>
            <person name="Coesel S."/>
            <person name="De Martino A."/>
            <person name="Detter J.C."/>
            <person name="Durkin C."/>
            <person name="Falciatore A."/>
            <person name="Fournet J."/>
            <person name="Haruta M."/>
            <person name="Huysman M.J."/>
            <person name="Jenkins B.D."/>
            <person name="Jiroutova K."/>
            <person name="Jorgensen R.E."/>
            <person name="Joubert Y."/>
            <person name="Kaplan A."/>
            <person name="Kroger N."/>
            <person name="Kroth P.G."/>
            <person name="La Roche J."/>
            <person name="Lindquist E."/>
            <person name="Lommer M."/>
            <person name="Martin-Jezequel V."/>
            <person name="Lopez P.J."/>
            <person name="Lucas S."/>
            <person name="Mangogna M."/>
            <person name="McGinnis K."/>
            <person name="Medlin L.K."/>
            <person name="Montsant A."/>
            <person name="Oudot-Le Secq M.P."/>
            <person name="Napoli C."/>
            <person name="Obornik M."/>
            <person name="Parker M.S."/>
            <person name="Petit J.L."/>
            <person name="Porcel B.M."/>
            <person name="Poulsen N."/>
            <person name="Robison M."/>
            <person name="Rychlewski L."/>
            <person name="Rynearson T.A."/>
            <person name="Schmutz J."/>
            <person name="Shapiro H."/>
            <person name="Siaut M."/>
            <person name="Stanley M."/>
            <person name="Sussman M.R."/>
            <person name="Taylor A.R."/>
            <person name="Vardi A."/>
            <person name="von Dassow P."/>
            <person name="Vyverman W."/>
            <person name="Willis A."/>
            <person name="Wyrwicz L.S."/>
            <person name="Rokhsar D.S."/>
            <person name="Weissenbach J."/>
            <person name="Armbrust E.V."/>
            <person name="Green B.R."/>
            <person name="Van de Peer Y."/>
            <person name="Grigoriev I.V."/>
        </authorList>
    </citation>
    <scope>NUCLEOTIDE SEQUENCE [LARGE SCALE GENOMIC DNA]</scope>
    <source>
        <strain evidence="10 11">CCAP 1055/1</strain>
    </source>
</reference>
<evidence type="ECO:0000256" key="4">
    <source>
        <dbReference type="ARBA" id="ARBA00023239"/>
    </source>
</evidence>
<evidence type="ECO:0000313" key="10">
    <source>
        <dbReference type="EMBL" id="EEC50017.1"/>
    </source>
</evidence>
<dbReference type="PANTHER" id="PTHR38042:SF1">
    <property type="entry name" value="UROPORPHYRINOGEN-III SYNTHASE, CHLOROPLASTIC"/>
    <property type="match status" value="1"/>
</dbReference>
<dbReference type="GeneID" id="7198106"/>
<dbReference type="Pfam" id="PF02602">
    <property type="entry name" value="HEM4"/>
    <property type="match status" value="1"/>
</dbReference>
<evidence type="ECO:0000259" key="9">
    <source>
        <dbReference type="Pfam" id="PF02602"/>
    </source>
</evidence>
<feature type="chain" id="PRO_5002855343" description="Uroporphyrinogen-III synthase" evidence="8">
    <location>
        <begin position="18"/>
        <end position="296"/>
    </location>
</feature>
<dbReference type="AlphaFoldDB" id="B7FUN6"/>
<dbReference type="Proteomes" id="UP000000759">
    <property type="component" value="Chromosome 4"/>
</dbReference>
<evidence type="ECO:0000256" key="5">
    <source>
        <dbReference type="ARBA" id="ARBA00023244"/>
    </source>
</evidence>
<dbReference type="InParanoid" id="B7FUN6"/>
<evidence type="ECO:0000256" key="1">
    <source>
        <dbReference type="ARBA" id="ARBA00004772"/>
    </source>
</evidence>
<evidence type="ECO:0000256" key="8">
    <source>
        <dbReference type="SAM" id="SignalP"/>
    </source>
</evidence>
<organism evidence="10 11">
    <name type="scientific">Phaeodactylum tricornutum (strain CCAP 1055/1)</name>
    <dbReference type="NCBI Taxonomy" id="556484"/>
    <lineage>
        <taxon>Eukaryota</taxon>
        <taxon>Sar</taxon>
        <taxon>Stramenopiles</taxon>
        <taxon>Ochrophyta</taxon>
        <taxon>Bacillariophyta</taxon>
        <taxon>Bacillariophyceae</taxon>
        <taxon>Bacillariophycidae</taxon>
        <taxon>Naviculales</taxon>
        <taxon>Phaeodactylaceae</taxon>
        <taxon>Phaeodactylum</taxon>
    </lineage>
</organism>
<dbReference type="PaxDb" id="2850-Phatr44610"/>
<dbReference type="GO" id="GO:0006780">
    <property type="term" value="P:uroporphyrinogen III biosynthetic process"/>
    <property type="evidence" value="ECO:0007669"/>
    <property type="project" value="UniProtKB-UniRule"/>
</dbReference>
<dbReference type="EMBL" id="CM000607">
    <property type="protein sequence ID" value="EEC50017.1"/>
    <property type="molecule type" value="Genomic_DNA"/>
</dbReference>
<evidence type="ECO:0000256" key="6">
    <source>
        <dbReference type="ARBA" id="ARBA00048617"/>
    </source>
</evidence>
<feature type="signal peptide" evidence="8">
    <location>
        <begin position="1"/>
        <end position="17"/>
    </location>
</feature>
<dbReference type="KEGG" id="pti:PHATRDRAFT_44610"/>
<dbReference type="InterPro" id="IPR036108">
    <property type="entry name" value="4pyrrol_syn_uPrphyn_synt_sf"/>
</dbReference>
<dbReference type="RefSeq" id="XP_002178352.1">
    <property type="nucleotide sequence ID" value="XM_002178316.1"/>
</dbReference>
<sequence>MWLVVVLVGIVTSTSNAYEFSLPRIPRRSKSLSPRLAMTSTSSAEDSIAVAVTREDGNNKKLLKALESRLAGRISVLEVPCIAHADGEDYALLAEKLRSERWDYVAVTSPQAAIILNSAWDSVRDDPIPVTAVGKATSEALEEYGIAVSFCPSKAIATTLMLELPATRVTDATRVLYPASAKARTTLENGLRERGFEVVRLNAYDTVSAHWTHIQRTNAEKCQVACFGSPSAVDGWLRNSNNNTTVLAACIGKTSADVCRDRGWPKECIFFPDKPGIEGWINVVEEAVDALVSETV</sequence>
<comment type="pathway">
    <text evidence="1 7">Porphyrin-containing compound metabolism; protoporphyrin-IX biosynthesis; coproporphyrinogen-III from 5-aminolevulinate: step 3/4.</text>
</comment>
<keyword evidence="4 7" id="KW-0456">Lyase</keyword>
<accession>B7FUN6</accession>
<evidence type="ECO:0000256" key="7">
    <source>
        <dbReference type="RuleBase" id="RU366031"/>
    </source>
</evidence>
<reference evidence="11" key="2">
    <citation type="submission" date="2008-08" db="EMBL/GenBank/DDBJ databases">
        <authorList>
            <consortium name="Diatom Consortium"/>
            <person name="Grigoriev I."/>
            <person name="Grimwood J."/>
            <person name="Kuo A."/>
            <person name="Otillar R.P."/>
            <person name="Salamov A."/>
            <person name="Detter J.C."/>
            <person name="Lindquist E."/>
            <person name="Shapiro H."/>
            <person name="Lucas S."/>
            <person name="Glavina del Rio T."/>
            <person name="Pitluck S."/>
            <person name="Rokhsar D."/>
            <person name="Bowler C."/>
        </authorList>
    </citation>
    <scope>GENOME REANNOTATION</scope>
    <source>
        <strain evidence="11">CCAP 1055/1</strain>
    </source>
</reference>
<dbReference type="SUPFAM" id="SSF69618">
    <property type="entry name" value="HemD-like"/>
    <property type="match status" value="1"/>
</dbReference>
<evidence type="ECO:0000313" key="11">
    <source>
        <dbReference type="Proteomes" id="UP000000759"/>
    </source>
</evidence>
<keyword evidence="8" id="KW-0732">Signal</keyword>
<dbReference type="EC" id="4.2.1.75" evidence="3 7"/>
<dbReference type="GO" id="GO:0004852">
    <property type="term" value="F:uroporphyrinogen-III synthase activity"/>
    <property type="evidence" value="ECO:0007669"/>
    <property type="project" value="UniProtKB-UniRule"/>
</dbReference>
<dbReference type="CDD" id="cd06578">
    <property type="entry name" value="HemD"/>
    <property type="match status" value="1"/>
</dbReference>
<comment type="similarity">
    <text evidence="2 7">Belongs to the uroporphyrinogen-III synthase family.</text>
</comment>
<proteinExistence type="inferred from homology"/>
<dbReference type="eggNOG" id="ENOG502QST9">
    <property type="taxonomic scope" value="Eukaryota"/>
</dbReference>
<dbReference type="GO" id="GO:0006782">
    <property type="term" value="P:protoporphyrinogen IX biosynthetic process"/>
    <property type="evidence" value="ECO:0007669"/>
    <property type="project" value="UniProtKB-UniRule"/>
</dbReference>
<dbReference type="InterPro" id="IPR039793">
    <property type="entry name" value="UROS/Hem4"/>
</dbReference>
<dbReference type="UniPathway" id="UPA00251">
    <property type="reaction ID" value="UER00320"/>
</dbReference>
<dbReference type="OrthoDB" id="443551at2759"/>
<keyword evidence="11" id="KW-1185">Reference proteome</keyword>
<evidence type="ECO:0000256" key="3">
    <source>
        <dbReference type="ARBA" id="ARBA00013109"/>
    </source>
</evidence>
<evidence type="ECO:0000256" key="2">
    <source>
        <dbReference type="ARBA" id="ARBA00008133"/>
    </source>
</evidence>
<feature type="domain" description="Tetrapyrrole biosynthesis uroporphyrinogen III synthase" evidence="9">
    <location>
        <begin position="74"/>
        <end position="281"/>
    </location>
</feature>
<comment type="catalytic activity">
    <reaction evidence="6 7">
        <text>hydroxymethylbilane = uroporphyrinogen III + H2O</text>
        <dbReference type="Rhea" id="RHEA:18965"/>
        <dbReference type="ChEBI" id="CHEBI:15377"/>
        <dbReference type="ChEBI" id="CHEBI:57308"/>
        <dbReference type="ChEBI" id="CHEBI:57845"/>
        <dbReference type="EC" id="4.2.1.75"/>
    </reaction>
</comment>
<dbReference type="STRING" id="556484.B7FUN6"/>
<protein>
    <recommendedName>
        <fullName evidence="3 7">Uroporphyrinogen-III synthase</fullName>
        <ecNumber evidence="3 7">4.2.1.75</ecNumber>
    </recommendedName>
</protein>